<name>X1D1A7_9ZZZZ</name>
<dbReference type="EMBL" id="BART01028385">
    <property type="protein sequence ID" value="GAG90286.1"/>
    <property type="molecule type" value="Genomic_DNA"/>
</dbReference>
<evidence type="ECO:0000313" key="1">
    <source>
        <dbReference type="EMBL" id="GAG90286.1"/>
    </source>
</evidence>
<comment type="caution">
    <text evidence="1">The sequence shown here is derived from an EMBL/GenBank/DDBJ whole genome shotgun (WGS) entry which is preliminary data.</text>
</comment>
<accession>X1D1A7</accession>
<gene>
    <name evidence="1" type="ORF">S01H4_50070</name>
</gene>
<protein>
    <submittedName>
        <fullName evidence="1">Uncharacterized protein</fullName>
    </submittedName>
</protein>
<sequence length="71" mass="7492">MICGMGIGNPGINSSGFVLNKERGVEIRLIRSSGSNAIIEVNIANNKLVPITPSTRNGFRPSLSDILPKVG</sequence>
<dbReference type="AlphaFoldDB" id="X1D1A7"/>
<proteinExistence type="predicted"/>
<organism evidence="1">
    <name type="scientific">marine sediment metagenome</name>
    <dbReference type="NCBI Taxonomy" id="412755"/>
    <lineage>
        <taxon>unclassified sequences</taxon>
        <taxon>metagenomes</taxon>
        <taxon>ecological metagenomes</taxon>
    </lineage>
</organism>
<reference evidence="1" key="1">
    <citation type="journal article" date="2014" name="Front. Microbiol.">
        <title>High frequency of phylogenetically diverse reductive dehalogenase-homologous genes in deep subseafloor sedimentary metagenomes.</title>
        <authorList>
            <person name="Kawai M."/>
            <person name="Futagami T."/>
            <person name="Toyoda A."/>
            <person name="Takaki Y."/>
            <person name="Nishi S."/>
            <person name="Hori S."/>
            <person name="Arai W."/>
            <person name="Tsubouchi T."/>
            <person name="Morono Y."/>
            <person name="Uchiyama I."/>
            <person name="Ito T."/>
            <person name="Fujiyama A."/>
            <person name="Inagaki F."/>
            <person name="Takami H."/>
        </authorList>
    </citation>
    <scope>NUCLEOTIDE SEQUENCE</scope>
    <source>
        <strain evidence="1">Expedition CK06-06</strain>
    </source>
</reference>